<dbReference type="PANTHER" id="PTHR24138:SF10">
    <property type="entry name" value="PHOSPHOLIPASE A2"/>
    <property type="match status" value="1"/>
</dbReference>
<evidence type="ECO:0000313" key="5">
    <source>
        <dbReference type="EMBL" id="ACT59517.1"/>
    </source>
</evidence>
<reference evidence="6" key="1">
    <citation type="journal article" date="2011" name="J. Bacteriol.">
        <title>Genome sequences of eight morphologically diverse alphaproteobacteria.</title>
        <authorList>
            <consortium name="US DOE Joint Genome Institute"/>
            <person name="Brown P.J."/>
            <person name="Kysela D.T."/>
            <person name="Buechlein A."/>
            <person name="Hemmerich C."/>
            <person name="Brun Y.V."/>
        </authorList>
    </citation>
    <scope>NUCLEOTIDE SEQUENCE [LARGE SCALE GENOMIC DNA]</scope>
    <source>
        <strain evidence="6">ATCC 49814 / DSM 5838 / IFAM 1418</strain>
    </source>
</reference>
<dbReference type="eggNOG" id="COG3621">
    <property type="taxonomic scope" value="Bacteria"/>
</dbReference>
<feature type="compositionally biased region" description="Polar residues" evidence="3">
    <location>
        <begin position="11"/>
        <end position="20"/>
    </location>
</feature>
<feature type="short sequence motif" description="GXGXXG" evidence="2">
    <location>
        <begin position="36"/>
        <end position="41"/>
    </location>
</feature>
<feature type="compositionally biased region" description="Basic and acidic residues" evidence="3">
    <location>
        <begin position="1"/>
        <end position="10"/>
    </location>
</feature>
<feature type="active site" description="Proton acceptor" evidence="2">
    <location>
        <position position="196"/>
    </location>
</feature>
<evidence type="ECO:0000256" key="1">
    <source>
        <dbReference type="ARBA" id="ARBA00023098"/>
    </source>
</evidence>
<keyword evidence="6" id="KW-1185">Reference proteome</keyword>
<dbReference type="SUPFAM" id="SSF52151">
    <property type="entry name" value="FabD/lysophospholipase-like"/>
    <property type="match status" value="1"/>
</dbReference>
<feature type="active site" description="Nucleophile" evidence="2">
    <location>
        <position position="72"/>
    </location>
</feature>
<dbReference type="OrthoDB" id="9807112at2"/>
<dbReference type="Pfam" id="PF01734">
    <property type="entry name" value="Patatin"/>
    <property type="match status" value="1"/>
</dbReference>
<dbReference type="Gene3D" id="3.40.1090.10">
    <property type="entry name" value="Cytosolic phospholipase A2 catalytic domain"/>
    <property type="match status" value="1"/>
</dbReference>
<proteinExistence type="predicted"/>
<dbReference type="KEGG" id="hba:Hbal_1831"/>
<dbReference type="GO" id="GO:0016787">
    <property type="term" value="F:hydrolase activity"/>
    <property type="evidence" value="ECO:0007669"/>
    <property type="project" value="UniProtKB-UniRule"/>
</dbReference>
<protein>
    <submittedName>
        <fullName evidence="5">Patatin</fullName>
    </submittedName>
</protein>
<evidence type="ECO:0000256" key="2">
    <source>
        <dbReference type="PROSITE-ProRule" id="PRU01161"/>
    </source>
</evidence>
<keyword evidence="1 2" id="KW-0443">Lipid metabolism</keyword>
<dbReference type="HOGENOM" id="CLU_000288_144_9_5"/>
<dbReference type="Proteomes" id="UP000002745">
    <property type="component" value="Chromosome"/>
</dbReference>
<dbReference type="InterPro" id="IPR047156">
    <property type="entry name" value="Teg/CotR/CapV-like"/>
</dbReference>
<feature type="short sequence motif" description="DGA/G" evidence="2">
    <location>
        <begin position="196"/>
        <end position="198"/>
    </location>
</feature>
<accession>C6XK72</accession>
<evidence type="ECO:0000313" key="6">
    <source>
        <dbReference type="Proteomes" id="UP000002745"/>
    </source>
</evidence>
<gene>
    <name evidence="5" type="ordered locus">Hbal_1831</name>
</gene>
<dbReference type="RefSeq" id="WP_015827667.1">
    <property type="nucleotide sequence ID" value="NC_012982.1"/>
</dbReference>
<organism evidence="5 6">
    <name type="scientific">Hirschia baltica (strain ATCC 49814 / DSM 5838 / IFAM 1418)</name>
    <dbReference type="NCBI Taxonomy" id="582402"/>
    <lineage>
        <taxon>Bacteria</taxon>
        <taxon>Pseudomonadati</taxon>
        <taxon>Pseudomonadota</taxon>
        <taxon>Alphaproteobacteria</taxon>
        <taxon>Hyphomonadales</taxon>
        <taxon>Hyphomonadaceae</taxon>
        <taxon>Hirschia</taxon>
    </lineage>
</organism>
<dbReference type="InterPro" id="IPR002641">
    <property type="entry name" value="PNPLA_dom"/>
</dbReference>
<keyword evidence="2" id="KW-0378">Hydrolase</keyword>
<feature type="short sequence motif" description="GXSXG" evidence="2">
    <location>
        <begin position="70"/>
        <end position="74"/>
    </location>
</feature>
<sequence length="337" mass="37222">MSKLSLEKRSSGTIYRQRAQQHWKPEKPFKILCIDGGGIKGILPASLFSLVEKNILGGEPIADYVDMICGTSTGGIIGLGLSLNKSADTIKDLYLNRGDEIFPRTLRLGVVKKKYDRAPLDNILNEIFDVALLGDCRTRMVIPSFDHHLEPTIFKTDHHSDYRRDWKKKAAEIAAATSAAPVYLGAYFSEDRIQWDGGLFANHPLMNGIVDALSCYDVSRENIKVLSVGCGNVAGKVSSKPNVMAEAGIKDWALNLIPTASSLQLQDSLGQAGLLIGRQNILRIDPDLETEIALDDVAKATNILPNLAKLEFDKNREKLEEFFETKTSAREMHHSKG</sequence>
<dbReference type="NCBIfam" id="NF041079">
    <property type="entry name" value="CBASS_lipase"/>
    <property type="match status" value="1"/>
</dbReference>
<evidence type="ECO:0000259" key="4">
    <source>
        <dbReference type="PROSITE" id="PS51635"/>
    </source>
</evidence>
<evidence type="ECO:0000256" key="3">
    <source>
        <dbReference type="SAM" id="MobiDB-lite"/>
    </source>
</evidence>
<dbReference type="InterPro" id="IPR016035">
    <property type="entry name" value="Acyl_Trfase/lysoPLipase"/>
</dbReference>
<feature type="domain" description="PNPLA" evidence="4">
    <location>
        <begin position="32"/>
        <end position="209"/>
    </location>
</feature>
<dbReference type="STRING" id="582402.Hbal_1831"/>
<dbReference type="PANTHER" id="PTHR24138">
    <property type="entry name" value="INTRACELLLAR PHOSPHOLIPASE A FAMILY"/>
    <property type="match status" value="1"/>
</dbReference>
<keyword evidence="2" id="KW-0442">Lipid degradation</keyword>
<dbReference type="CDD" id="cd07199">
    <property type="entry name" value="Pat17_PNPLA8_PNPLA9_like"/>
    <property type="match status" value="1"/>
</dbReference>
<dbReference type="AlphaFoldDB" id="C6XK72"/>
<dbReference type="GO" id="GO:0016042">
    <property type="term" value="P:lipid catabolic process"/>
    <property type="evidence" value="ECO:0007669"/>
    <property type="project" value="UniProtKB-UniRule"/>
</dbReference>
<dbReference type="PROSITE" id="PS51635">
    <property type="entry name" value="PNPLA"/>
    <property type="match status" value="1"/>
</dbReference>
<dbReference type="EMBL" id="CP001678">
    <property type="protein sequence ID" value="ACT59517.1"/>
    <property type="molecule type" value="Genomic_DNA"/>
</dbReference>
<name>C6XK72_HIRBI</name>
<feature type="region of interest" description="Disordered" evidence="3">
    <location>
        <begin position="1"/>
        <end position="20"/>
    </location>
</feature>